<proteinExistence type="predicted"/>
<dbReference type="NCBIfam" id="TIGR02022">
    <property type="entry name" value="hutF"/>
    <property type="match status" value="1"/>
</dbReference>
<dbReference type="EC" id="3.5.3.13" evidence="3"/>
<dbReference type="SUPFAM" id="SSF51338">
    <property type="entry name" value="Composite domain of metallo-dependent hydrolases"/>
    <property type="match status" value="1"/>
</dbReference>
<dbReference type="Pfam" id="PF01979">
    <property type="entry name" value="Amidohydro_1"/>
    <property type="match status" value="1"/>
</dbReference>
<gene>
    <name evidence="3" type="ORF">ACFO60_40195</name>
</gene>
<dbReference type="Gene3D" id="2.30.40.10">
    <property type="entry name" value="Urease, subunit C, domain 1"/>
    <property type="match status" value="1"/>
</dbReference>
<sequence length="445" mass="46743">MTVFYADHAWLGGDAAVAGVVIEVREERIALVRQGEPAPPPGAVHLRGVTVPGLANAHSHAFHRALRGRTQRGRGTFWTWREQMYRIAARLTPDGYHALARAVYAEMALAGITCVGEFHYVHHDTGGRPYASPNAMGEALIAAAADAGVRITLLDACYLRGGFGMPLEGPQLRFGDGDAAAWIRRVSALDVAAAPHARVGAAVHSVRAVPPAEIREVSGWTRERGVPLHFHLSEQVAENEACLSAYGRTPAELLDENGALGPLSTAVHATHLTPAGVGRLGESRTGVCMCPTTERDLADGIGPARALADAGSPLSLGSDSNAVVDLLEEARGVEMDERLATRHRGHWRAGGLLRAATLGGHASLGWPEAGRIEAGAPADFVTIALDTVRTAGWSPDCLVETVVFAATAADVRDVVVAGRRIVAGGRHLTVDDIPAALASAMTGLL</sequence>
<dbReference type="SUPFAM" id="SSF51556">
    <property type="entry name" value="Metallo-dependent hydrolases"/>
    <property type="match status" value="1"/>
</dbReference>
<accession>A0ABV9CXB0</accession>
<dbReference type="InterPro" id="IPR050287">
    <property type="entry name" value="MTA/SAH_deaminase"/>
</dbReference>
<dbReference type="NCBIfam" id="NF006681">
    <property type="entry name" value="PRK09229.1-2"/>
    <property type="match status" value="1"/>
</dbReference>
<name>A0ABV9CXB0_9ACTN</name>
<dbReference type="Proteomes" id="UP001596004">
    <property type="component" value="Unassembled WGS sequence"/>
</dbReference>
<evidence type="ECO:0000313" key="3">
    <source>
        <dbReference type="EMBL" id="MFC4537032.1"/>
    </source>
</evidence>
<evidence type="ECO:0000256" key="1">
    <source>
        <dbReference type="ARBA" id="ARBA00022801"/>
    </source>
</evidence>
<dbReference type="EMBL" id="JBHSFP010000071">
    <property type="protein sequence ID" value="MFC4537032.1"/>
    <property type="molecule type" value="Genomic_DNA"/>
</dbReference>
<feature type="domain" description="Amidohydrolase-related" evidence="2">
    <location>
        <begin position="51"/>
        <end position="420"/>
    </location>
</feature>
<reference evidence="4" key="1">
    <citation type="journal article" date="2019" name="Int. J. Syst. Evol. Microbiol.">
        <title>The Global Catalogue of Microorganisms (GCM) 10K type strain sequencing project: providing services to taxonomists for standard genome sequencing and annotation.</title>
        <authorList>
            <consortium name="The Broad Institute Genomics Platform"/>
            <consortium name="The Broad Institute Genome Sequencing Center for Infectious Disease"/>
            <person name="Wu L."/>
            <person name="Ma J."/>
        </authorList>
    </citation>
    <scope>NUCLEOTIDE SEQUENCE [LARGE SCALE GENOMIC DNA]</scope>
    <source>
        <strain evidence="4">CGMCC 4.7132</strain>
    </source>
</reference>
<keyword evidence="1 3" id="KW-0378">Hydrolase</keyword>
<dbReference type="InterPro" id="IPR032466">
    <property type="entry name" value="Metal_Hydrolase"/>
</dbReference>
<dbReference type="InterPro" id="IPR011059">
    <property type="entry name" value="Metal-dep_hydrolase_composite"/>
</dbReference>
<dbReference type="PANTHER" id="PTHR43794">
    <property type="entry name" value="AMINOHYDROLASE SSNA-RELATED"/>
    <property type="match status" value="1"/>
</dbReference>
<organism evidence="3 4">
    <name type="scientific">Sphaerisporangium dianthi</name>
    <dbReference type="NCBI Taxonomy" id="1436120"/>
    <lineage>
        <taxon>Bacteria</taxon>
        <taxon>Bacillati</taxon>
        <taxon>Actinomycetota</taxon>
        <taxon>Actinomycetes</taxon>
        <taxon>Streptosporangiales</taxon>
        <taxon>Streptosporangiaceae</taxon>
        <taxon>Sphaerisporangium</taxon>
    </lineage>
</organism>
<dbReference type="InterPro" id="IPR006680">
    <property type="entry name" value="Amidohydro-rel"/>
</dbReference>
<protein>
    <submittedName>
        <fullName evidence="3">Formimidoylglutamate deiminase</fullName>
        <ecNumber evidence="3">3.5.3.13</ecNumber>
    </submittedName>
</protein>
<evidence type="ECO:0000313" key="4">
    <source>
        <dbReference type="Proteomes" id="UP001596004"/>
    </source>
</evidence>
<dbReference type="InterPro" id="IPR010252">
    <property type="entry name" value="HutF"/>
</dbReference>
<evidence type="ECO:0000259" key="2">
    <source>
        <dbReference type="Pfam" id="PF01979"/>
    </source>
</evidence>
<dbReference type="PANTHER" id="PTHR43794:SF11">
    <property type="entry name" value="AMIDOHYDROLASE-RELATED DOMAIN-CONTAINING PROTEIN"/>
    <property type="match status" value="1"/>
</dbReference>
<comment type="caution">
    <text evidence="3">The sequence shown here is derived from an EMBL/GenBank/DDBJ whole genome shotgun (WGS) entry which is preliminary data.</text>
</comment>
<dbReference type="GO" id="GO:0050416">
    <property type="term" value="F:formimidoylglutamate deiminase activity"/>
    <property type="evidence" value="ECO:0007669"/>
    <property type="project" value="UniProtKB-EC"/>
</dbReference>
<dbReference type="RefSeq" id="WP_380852601.1">
    <property type="nucleotide sequence ID" value="NZ_JBHSFP010000071.1"/>
</dbReference>
<dbReference type="Gene3D" id="3.20.20.140">
    <property type="entry name" value="Metal-dependent hydrolases"/>
    <property type="match status" value="1"/>
</dbReference>
<keyword evidence="4" id="KW-1185">Reference proteome</keyword>